<feature type="region of interest" description="Disordered" evidence="2">
    <location>
        <begin position="2940"/>
        <end position="2965"/>
    </location>
</feature>
<feature type="compositionally biased region" description="Basic and acidic residues" evidence="2">
    <location>
        <begin position="786"/>
        <end position="812"/>
    </location>
</feature>
<feature type="compositionally biased region" description="Basic and acidic residues" evidence="2">
    <location>
        <begin position="745"/>
        <end position="756"/>
    </location>
</feature>
<feature type="region of interest" description="Disordered" evidence="2">
    <location>
        <begin position="1821"/>
        <end position="1862"/>
    </location>
</feature>
<feature type="compositionally biased region" description="Low complexity" evidence="2">
    <location>
        <begin position="1538"/>
        <end position="1552"/>
    </location>
</feature>
<feature type="region of interest" description="Disordered" evidence="2">
    <location>
        <begin position="2065"/>
        <end position="2168"/>
    </location>
</feature>
<feature type="coiled-coil region" evidence="1">
    <location>
        <begin position="359"/>
        <end position="395"/>
    </location>
</feature>
<evidence type="ECO:0000313" key="4">
    <source>
        <dbReference type="EMBL" id="OAE29988.1"/>
    </source>
</evidence>
<feature type="region of interest" description="Disordered" evidence="2">
    <location>
        <begin position="142"/>
        <end position="161"/>
    </location>
</feature>
<proteinExistence type="predicted"/>
<evidence type="ECO:0000256" key="2">
    <source>
        <dbReference type="SAM" id="MobiDB-lite"/>
    </source>
</evidence>
<feature type="region of interest" description="Disordered" evidence="2">
    <location>
        <begin position="475"/>
        <end position="504"/>
    </location>
</feature>
<dbReference type="InterPro" id="IPR025486">
    <property type="entry name" value="DUF4378"/>
</dbReference>
<feature type="region of interest" description="Disordered" evidence="2">
    <location>
        <begin position="1410"/>
        <end position="1458"/>
    </location>
</feature>
<dbReference type="EMBL" id="LVLJ01001379">
    <property type="protein sequence ID" value="OAE29988.1"/>
    <property type="molecule type" value="Genomic_DNA"/>
</dbReference>
<evidence type="ECO:0000313" key="5">
    <source>
        <dbReference type="Proteomes" id="UP000077202"/>
    </source>
</evidence>
<feature type="compositionally biased region" description="Basic and acidic residues" evidence="2">
    <location>
        <begin position="1526"/>
        <end position="1535"/>
    </location>
</feature>
<dbReference type="Proteomes" id="UP000077202">
    <property type="component" value="Unassembled WGS sequence"/>
</dbReference>
<name>A0A176WA18_MARPO</name>
<evidence type="ECO:0000259" key="3">
    <source>
        <dbReference type="Pfam" id="PF14309"/>
    </source>
</evidence>
<reference evidence="4" key="1">
    <citation type="submission" date="2016-03" db="EMBL/GenBank/DDBJ databases">
        <title>Mechanisms controlling the formation of the plant cell surface in tip-growing cells are functionally conserved among land plants.</title>
        <authorList>
            <person name="Honkanen S."/>
            <person name="Jones V.A."/>
            <person name="Morieri G."/>
            <person name="Champion C."/>
            <person name="Hetherington A.J."/>
            <person name="Kelly S."/>
            <person name="Saint-Marcoux D."/>
            <person name="Proust H."/>
            <person name="Prescott H."/>
            <person name="Dolan L."/>
        </authorList>
    </citation>
    <scope>NUCLEOTIDE SEQUENCE [LARGE SCALE GENOMIC DNA]</scope>
    <source>
        <tissue evidence="4">Whole gametophyte</tissue>
    </source>
</reference>
<feature type="region of interest" description="Disordered" evidence="2">
    <location>
        <begin position="1008"/>
        <end position="1034"/>
    </location>
</feature>
<feature type="compositionally biased region" description="Polar residues" evidence="2">
    <location>
        <begin position="1849"/>
        <end position="1862"/>
    </location>
</feature>
<keyword evidence="5" id="KW-1185">Reference proteome</keyword>
<dbReference type="Pfam" id="PF14309">
    <property type="entry name" value="DUF4378"/>
    <property type="match status" value="1"/>
</dbReference>
<feature type="region of interest" description="Disordered" evidence="2">
    <location>
        <begin position="737"/>
        <end position="812"/>
    </location>
</feature>
<feature type="domain" description="DUF4378" evidence="3">
    <location>
        <begin position="3469"/>
        <end position="3618"/>
    </location>
</feature>
<feature type="region of interest" description="Disordered" evidence="2">
    <location>
        <begin position="520"/>
        <end position="544"/>
    </location>
</feature>
<feature type="compositionally biased region" description="Low complexity" evidence="2">
    <location>
        <begin position="1012"/>
        <end position="1030"/>
    </location>
</feature>
<feature type="region of interest" description="Disordered" evidence="2">
    <location>
        <begin position="1916"/>
        <end position="1951"/>
    </location>
</feature>
<feature type="compositionally biased region" description="Polar residues" evidence="2">
    <location>
        <begin position="2065"/>
        <end position="2075"/>
    </location>
</feature>
<accession>A0A176WA18</accession>
<comment type="caution">
    <text evidence="4">The sequence shown here is derived from an EMBL/GenBank/DDBJ whole genome shotgun (WGS) entry which is preliminary data.</text>
</comment>
<gene>
    <name evidence="4" type="ORF">AXG93_669s1380</name>
</gene>
<feature type="compositionally biased region" description="Polar residues" evidence="2">
    <location>
        <begin position="2942"/>
        <end position="2965"/>
    </location>
</feature>
<feature type="compositionally biased region" description="Polar residues" evidence="2">
    <location>
        <begin position="2126"/>
        <end position="2149"/>
    </location>
</feature>
<feature type="compositionally biased region" description="Basic and acidic residues" evidence="2">
    <location>
        <begin position="231"/>
        <end position="246"/>
    </location>
</feature>
<protein>
    <recommendedName>
        <fullName evidence="3">DUF4378 domain-containing protein</fullName>
    </recommendedName>
</protein>
<feature type="compositionally biased region" description="Polar residues" evidence="2">
    <location>
        <begin position="1429"/>
        <end position="1438"/>
    </location>
</feature>
<feature type="region of interest" description="Disordered" evidence="2">
    <location>
        <begin position="1526"/>
        <end position="1552"/>
    </location>
</feature>
<feature type="compositionally biased region" description="Polar residues" evidence="2">
    <location>
        <begin position="281"/>
        <end position="292"/>
    </location>
</feature>
<sequence>MVIFYARTRPKKSRSEENLAVFETLTARTEYWSGEVRREERTVERYDLRDENFAVHTGRRLCRVCNNMSQCCTGELHADLFYSLLLDETVIFVLVVEEAVPLCCRGISKSHEDPMPDYISPELVTLIAQNAPSELEVFKSPIKQWSRGPSRGGSEDWQDRGEGGWIKRAIEFGIQELLHSGNGSNNNPRLTRRDARRSCPEATWSGYDTEDSRAPRAPRAPKVKNVKRKRPESLDVGKSESPRDETGDPVSRESASPIQPNPRTDQKDNHVGATADEVAPSSKSVGFTSSGVDQKREVRRPASAPAVSTSRYESDALNAKPWRHGMKKRTSTELKPTDTISCKRKAPVDPKKHFEVKKYMETKLAQQRHERQKQKARAEAAVAALKEKQRKLDLECQALLRSQAADVKAKQKTFPRPPWTSEYVTLAETFRPWSSASTGDLPPPKVPRNQEPVPLDLYTSISTYEAAQQSTLGEGCNRSSFSQLAKKRGSEKIKTRKGEKQLQGANMTSDMYELAFPRTHRPHASHPQTRTPTQKKVPLAKKARWKSKGKSLKRFIPETIYQLQLPQKYASKYCPPLNVLNCKLHVVLRASQTHMHSKPEWVGGRQDRGLQEHKSVDLLAYRRTGRSSRTALTGSQCRESREARMQKRSKSCFQKGFTNILQRDDCYAIAALKEHGDDFCIGSKVKRHKPTSAPAAAQISSPQNDLNPKYYHLRQVKGHGGVKSKEPSLQDIAKLMKSRLSPGSRQERTSRIRKSDSPGTINPRKYSRYSSLSPTKHLGDGTILRNLKDTRNESLSPRKDLRDDAKAQEMHRDRNLTTMKESLSSYKDLREEPAMNNLRSWRQDSSTVESDINKEVTRTIRRQRMQMLRSLAEQLVKRVDAACAEQQLQTTHQIVSESTFEAHMDLDHEPLNQQVGYCCTDEPLEVELKICSHSPQPDILHHGHLSESEQAGCEIVELRNAEHISEVVPSVNEVIRDPVTVDTLELENVPGSETSPRDWNMVDKGMSTDNIPSGCSSYGPSSPSTDSSSPVILPTGAKSYIGRIKRNKNVEEQARKRQKEAWTLPAEEDIHSVINLYTQHWLSREKKKNKERCDLTHIGQDEFEENACPRLRLRTPLQEHAPEKHRFKFGSAPLCSELEMSDRYIKSLEADCLTSTKSADSSGVHTELPENDLREPVGNIMQDSTVDYIDVVQTPSPLGESMATIGVNPTKDENCQEKEMAGVPGQKKSERMLVQIGDLKVCHSPTSFHLRFETQKDDRELKKTSADLSGGTFSEMEKKTADNSNAFTGLSEEHRQTFLVPLTPMKITYARRLRTKTQPDGECTDDERIVVEVQPMIVGGEELGLRNESPVAEKSGSLDSEKSKENLGVNLAEVQNWNNPRVQEGSEECHDKSETLKHVHIFEPEVNKTTRASSAAISQMHSASEKGQKASSGSTCSRSLDEGAETLTKLSSPTEQSEEMMFTAAVYPVEETRCTNLEDKDSTSMINLREGRLGRLDTDQSKIEGDSVCSETKARLGSGEPVFEWTRRGHEDKKQKYSISSSAPSPSSRLPSFCRKNVSHSTNSLLHEEHSEMLSDVEVEVRPELPQKRGNDREYHLRTRRDQLEAELQKLDAEIRRTRAKLQTKHSVFDAKDRECDQIAFTIIAPEKPIKASARCIGSSDNGGVLPDDTASINLSCPLSANRALSDLPKQITHPCLPESAGSTPCKTLDSRRTNSTYSESFITEDIEMDGEMSNTRSLDEVHNVGERYENQYHTFLRQPKLLDERPKESGEKGKPNAEIPTEISEEVMNCEGISPQDEFVDEGSENSTGRIPWRQFGAVTHGGGEATVTSKSPQLKSRSSRYLEHRANTSASRQLKPTSQNEENEILSFNVAMKYNTLLEAVEDFTNCVQEKKIGALSNRDDRSHVKDTTWGVPVMKDDMMDSGSTPRSSGVAPAHDSKIQETSVESVPRGRRSIHALQITGEEDKLMVEKDKADGGEQPIGDIKLGSRDAQGYREGVCSSLQFGSSLFRTTAGVSKTELPPWKHSTSPIIQNEWLLNCKENESAEDEPIPNEREADEVPITTKIPSHLQSQKCSEVENVVDDSPSSSEDWKQGNIRTRPPIINDNIHSSQLPSSLRHGNKEKSNSNSCVSNPSLPVQQPTNRTSKTDNMTEDSSSSSKKDEDPRKMESAAVIGPMLQHPKLLGQIGQEIPSTLKDSMAPQEKSEFSPVSTDSLIDAVSELFASNSERKSADLTSLQDDNCSIYEAYRIGQPRRASSEIPQNLSEESEREDFRPLQRKTAPLNRSKEDRMSVLEAAESATCLLQDRQTKLLTDPSYTDVHLTSGHLSTDNLNELVMRRRLDRMRHYHPESVPLEIKGLMPTQQSPRPSIRMAEGLMTDECSEMISASQKNNGFIRNPQNKLPHYGLPLPQGYSISMANAPLRSYGPLEDSGKSVMAEEAKSSADLHQSAELRLEIVEQGLPERQLCPPLTKRREEETCADIMDGLRYDFHDSRNRGKKHWEKLVALLQNNEKNRSLQVPSSSPQNPLAPAVQVRSSQVEDVARVLFTELITRTDVPEVIDELGTARGDIFRDCSHVKETCQRSILLEPSFLMSKDNIGFKELGNKGDDARGSWKRVLSPVLLSKDSMPSETLAGMSLDRGEPVRDETLTSEEQQGFLCSNSFGLLTNDKQLRLARDIHITVTAEDSKDCTSPRFGSKCTGESITTTKEEEKADLQYSGQLSTPLLNLDILRSPPRQPLNLFPSLYGIGGRNVSNKSEESDVSEELEEFESELDGENLDRSISKGTKGGEILKVHSPLDATSWKLTEMSCGLGTDSLKVSVCGSETDLRTENPNNIVDKRGEIVLTKSNEGGDLTESICPRDYVKLDDSSASTPILLSNLGEVRHEECMAAVSKGFEHLDLDTQSSWSEGHGRMETYQKISNPSGDERFDGVEVVRTHLEQSKSQGGEHISTTPPTAGDFTSQKSQPCTSWLSEEASRLVECFLSSGSELLDRASQVSRVITSSSVVDNNPGKFPSLDCNDDTKEVTKKDSSFSCGLPHNFFSGSSETAEDDPSDQSITCDPEGAKESEIVNLSRLDQITENFTVQEENIEFLPSSRSAHQSCKPGLVLPADSLSDIQIVPFAPEHTERFERQVELGTKKSCGLRETTSKETELLEFREFMNSVTTSVPQMASALAISLQIPEMRQGRLHHSNSSIFDEELSLSGENSTLEVACEDRLVENSQLKVVEDNESSSSYNEGSCIPGGQQAEYMNFEMPYAVETQDSNEQKLCRFSSEDSSTVTGHDQDSICSLDGSGGSQDLDGTLEDIKLQTAANRTGKHNMMADTLTEMLFETLLAEGLSEYACPSKSISQTARDANQTLTVSKTTKSKNKSRSKRGFVVVLKHFLPTGWRAASVKHKAGSFLEVEGLRPHPLSSVFKKSSSISENEALTGTFHNGYTSKDNFDDFSFLHRATTETAIPLLNSKDYVQSYVHKTLELSRLLNDPSPSNWFDSNVPVGQEIYRRVMETERSSRFGTLNQSEWQLHNKLLSDLVNESLIKISVTVQQSHLNSTLAVDGGNLVNAVTSRIVEHGSTALKHGPDIDKVVGKVLDEEQWEICPEEARDVVSDLAQGILCDLIDRFVQEMIKGRNNTCSRISLM</sequence>
<feature type="region of interest" description="Disordered" evidence="2">
    <location>
        <begin position="2253"/>
        <end position="2290"/>
    </location>
</feature>
<feature type="compositionally biased region" description="Polar residues" evidence="2">
    <location>
        <begin position="1828"/>
        <end position="1838"/>
    </location>
</feature>
<feature type="region of interest" description="Disordered" evidence="2">
    <location>
        <begin position="178"/>
        <end position="337"/>
    </location>
</feature>
<evidence type="ECO:0000256" key="1">
    <source>
        <dbReference type="SAM" id="Coils"/>
    </source>
</evidence>
<feature type="compositionally biased region" description="Basic residues" evidence="2">
    <location>
        <begin position="219"/>
        <end position="230"/>
    </location>
</feature>
<feature type="compositionally biased region" description="Polar residues" evidence="2">
    <location>
        <begin position="253"/>
        <end position="263"/>
    </location>
</feature>
<organism evidence="4 5">
    <name type="scientific">Marchantia polymorpha subsp. ruderalis</name>
    <dbReference type="NCBI Taxonomy" id="1480154"/>
    <lineage>
        <taxon>Eukaryota</taxon>
        <taxon>Viridiplantae</taxon>
        <taxon>Streptophyta</taxon>
        <taxon>Embryophyta</taxon>
        <taxon>Marchantiophyta</taxon>
        <taxon>Marchantiopsida</taxon>
        <taxon>Marchantiidae</taxon>
        <taxon>Marchantiales</taxon>
        <taxon>Marchantiaceae</taxon>
        <taxon>Marchantia</taxon>
    </lineage>
</organism>
<feature type="compositionally biased region" description="Basic and acidic residues" evidence="2">
    <location>
        <begin position="488"/>
        <end position="500"/>
    </location>
</feature>
<feature type="compositionally biased region" description="Polar residues" evidence="2">
    <location>
        <begin position="1410"/>
        <end position="1422"/>
    </location>
</feature>
<keyword evidence="1" id="KW-0175">Coiled coil</keyword>
<feature type="coiled-coil region" evidence="1">
    <location>
        <begin position="1594"/>
        <end position="1621"/>
    </location>
</feature>
<feature type="compositionally biased region" description="Basic and acidic residues" evidence="2">
    <location>
        <begin position="2159"/>
        <end position="2168"/>
    </location>
</feature>